<keyword evidence="3 6" id="KW-0285">Flavoprotein</keyword>
<dbReference type="GO" id="GO:0008812">
    <property type="term" value="F:choline dehydrogenase activity"/>
    <property type="evidence" value="ECO:0007669"/>
    <property type="project" value="UniProtKB-UniRule"/>
</dbReference>
<dbReference type="EC" id="1.1.99.1" evidence="6"/>
<dbReference type="Pfam" id="PF05199">
    <property type="entry name" value="GMC_oxred_C"/>
    <property type="match status" value="1"/>
</dbReference>
<dbReference type="PANTHER" id="PTHR11552:SF147">
    <property type="entry name" value="CHOLINE DEHYDROGENASE, MITOCHONDRIAL"/>
    <property type="match status" value="1"/>
</dbReference>
<feature type="binding site" evidence="6">
    <location>
        <begin position="6"/>
        <end position="35"/>
    </location>
    <ligand>
        <name>FAD</name>
        <dbReference type="ChEBI" id="CHEBI:57692"/>
    </ligand>
</feature>
<dbReference type="PANTHER" id="PTHR11552">
    <property type="entry name" value="GLUCOSE-METHANOL-CHOLINE GMC OXIDOREDUCTASE"/>
    <property type="match status" value="1"/>
</dbReference>
<evidence type="ECO:0000256" key="3">
    <source>
        <dbReference type="ARBA" id="ARBA00022630"/>
    </source>
</evidence>
<evidence type="ECO:0000313" key="11">
    <source>
        <dbReference type="EMBL" id="GEM75791.1"/>
    </source>
</evidence>
<dbReference type="NCBIfam" id="NF002550">
    <property type="entry name" value="PRK02106.1"/>
    <property type="match status" value="1"/>
</dbReference>
<feature type="binding site" evidence="7">
    <location>
        <begin position="92"/>
        <end position="95"/>
    </location>
    <ligand>
        <name>FAD</name>
        <dbReference type="ChEBI" id="CHEBI:57692"/>
    </ligand>
</feature>
<evidence type="ECO:0000256" key="7">
    <source>
        <dbReference type="PIRSR" id="PIRSR000137-2"/>
    </source>
</evidence>
<dbReference type="AlphaFoldDB" id="A0A511QER2"/>
<comment type="cofactor">
    <cofactor evidence="1 6 7">
        <name>FAD</name>
        <dbReference type="ChEBI" id="CHEBI:57692"/>
    </cofactor>
</comment>
<name>A0A511QER2_9VIBR</name>
<proteinExistence type="inferred from homology"/>
<comment type="catalytic activity">
    <reaction evidence="6 9">
        <text>choline + A = betaine aldehyde + AH2</text>
        <dbReference type="Rhea" id="RHEA:17433"/>
        <dbReference type="ChEBI" id="CHEBI:13193"/>
        <dbReference type="ChEBI" id="CHEBI:15354"/>
        <dbReference type="ChEBI" id="CHEBI:15710"/>
        <dbReference type="ChEBI" id="CHEBI:17499"/>
        <dbReference type="EC" id="1.1.99.1"/>
    </reaction>
</comment>
<feature type="binding site" evidence="7">
    <location>
        <position position="84"/>
    </location>
    <ligand>
        <name>FAD</name>
        <dbReference type="ChEBI" id="CHEBI:57692"/>
    </ligand>
</feature>
<dbReference type="PIRSF" id="PIRSF000137">
    <property type="entry name" value="Alcohol_oxidase"/>
    <property type="match status" value="1"/>
</dbReference>
<dbReference type="Proteomes" id="UP000321922">
    <property type="component" value="Unassembled WGS sequence"/>
</dbReference>
<dbReference type="RefSeq" id="WP_039983703.1">
    <property type="nucleotide sequence ID" value="NZ_BAOJ01000284.1"/>
</dbReference>
<comment type="function">
    <text evidence="6">Involved in the biosynthesis of the osmoprotectant glycine betaine. Catalyzes the oxidation of choline to betaine aldehyde and betaine aldehyde to glycine betaine at the same rate.</text>
</comment>
<dbReference type="InterPro" id="IPR007867">
    <property type="entry name" value="GMC_OxRtase_C"/>
</dbReference>
<dbReference type="GO" id="GO:0050660">
    <property type="term" value="F:flavin adenine dinucleotide binding"/>
    <property type="evidence" value="ECO:0007669"/>
    <property type="project" value="InterPro"/>
</dbReference>
<dbReference type="EMBL" id="BJXJ01000016">
    <property type="protein sequence ID" value="GEM75791.1"/>
    <property type="molecule type" value="Genomic_DNA"/>
</dbReference>
<evidence type="ECO:0000256" key="9">
    <source>
        <dbReference type="RuleBase" id="RU003969"/>
    </source>
</evidence>
<dbReference type="SUPFAM" id="SSF54373">
    <property type="entry name" value="FAD-linked reductases, C-terminal domain"/>
    <property type="match status" value="1"/>
</dbReference>
<dbReference type="NCBIfam" id="TIGR01810">
    <property type="entry name" value="betA"/>
    <property type="match status" value="1"/>
</dbReference>
<dbReference type="Pfam" id="PF00732">
    <property type="entry name" value="GMC_oxred_N"/>
    <property type="match status" value="1"/>
</dbReference>
<feature type="domain" description="Glucose-methanol-choline oxidoreductase N-terminal" evidence="10">
    <location>
        <begin position="82"/>
        <end position="105"/>
    </location>
</feature>
<evidence type="ECO:0000256" key="1">
    <source>
        <dbReference type="ARBA" id="ARBA00001974"/>
    </source>
</evidence>
<dbReference type="InterPro" id="IPR000172">
    <property type="entry name" value="GMC_OxRdtase_N"/>
</dbReference>
<dbReference type="Gene3D" id="3.30.560.10">
    <property type="entry name" value="Glucose Oxidase, domain 3"/>
    <property type="match status" value="1"/>
</dbReference>
<evidence type="ECO:0000256" key="2">
    <source>
        <dbReference type="ARBA" id="ARBA00010790"/>
    </source>
</evidence>
<evidence type="ECO:0000256" key="4">
    <source>
        <dbReference type="ARBA" id="ARBA00022827"/>
    </source>
</evidence>
<dbReference type="InterPro" id="IPR036188">
    <property type="entry name" value="FAD/NAD-bd_sf"/>
</dbReference>
<comment type="catalytic activity">
    <reaction evidence="6">
        <text>betaine aldehyde + NAD(+) + H2O = glycine betaine + NADH + 2 H(+)</text>
        <dbReference type="Rhea" id="RHEA:15305"/>
        <dbReference type="ChEBI" id="CHEBI:15377"/>
        <dbReference type="ChEBI" id="CHEBI:15378"/>
        <dbReference type="ChEBI" id="CHEBI:15710"/>
        <dbReference type="ChEBI" id="CHEBI:17750"/>
        <dbReference type="ChEBI" id="CHEBI:57540"/>
        <dbReference type="ChEBI" id="CHEBI:57945"/>
        <dbReference type="EC" id="1.2.1.8"/>
    </reaction>
</comment>
<dbReference type="SUPFAM" id="SSF51905">
    <property type="entry name" value="FAD/NAD(P)-binding domain"/>
    <property type="match status" value="1"/>
</dbReference>
<dbReference type="Gene3D" id="3.50.50.60">
    <property type="entry name" value="FAD/NAD(P)-binding domain"/>
    <property type="match status" value="1"/>
</dbReference>
<feature type="binding site" evidence="7">
    <location>
        <position position="221"/>
    </location>
    <ligand>
        <name>FAD</name>
        <dbReference type="ChEBI" id="CHEBI:57692"/>
    </ligand>
</feature>
<dbReference type="InterPro" id="IPR011533">
    <property type="entry name" value="BetA"/>
</dbReference>
<dbReference type="InterPro" id="IPR012132">
    <property type="entry name" value="GMC_OxRdtase"/>
</dbReference>
<accession>A0A511QER2</accession>
<dbReference type="HAMAP" id="MF_00750">
    <property type="entry name" value="Choline_dehydrogen"/>
    <property type="match status" value="1"/>
</dbReference>
<feature type="active site" description="Proton acceptor" evidence="6">
    <location>
        <position position="470"/>
    </location>
</feature>
<protein>
    <recommendedName>
        <fullName evidence="6">Oxygen-dependent choline dehydrogenase</fullName>
        <shortName evidence="6">CDH</shortName>
        <shortName evidence="6">CHD</shortName>
        <ecNumber evidence="6">1.1.99.1</ecNumber>
    </recommendedName>
    <alternativeName>
        <fullName evidence="6">Betaine aldehyde dehydrogenase</fullName>
        <shortName evidence="6">BADH</shortName>
        <ecNumber evidence="6">1.2.1.8</ecNumber>
    </alternativeName>
</protein>
<dbReference type="OrthoDB" id="9785276at2"/>
<gene>
    <name evidence="6 11" type="primary">betA</name>
    <name evidence="11" type="ORF">VSA01S_19030</name>
</gene>
<comment type="caution">
    <text evidence="11">The sequence shown here is derived from an EMBL/GenBank/DDBJ whole genome shotgun (WGS) entry which is preliminary data.</text>
</comment>
<dbReference type="GO" id="GO:0019285">
    <property type="term" value="P:glycine betaine biosynthetic process from choline"/>
    <property type="evidence" value="ECO:0007669"/>
    <property type="project" value="UniProtKB-UniRule"/>
</dbReference>
<dbReference type="UniPathway" id="UPA00529">
    <property type="reaction ID" value="UER00385"/>
</dbReference>
<keyword evidence="5 6" id="KW-0560">Oxidoreductase</keyword>
<comment type="similarity">
    <text evidence="2 6 8">Belongs to the GMC oxidoreductase family.</text>
</comment>
<dbReference type="PROSITE" id="PS51257">
    <property type="entry name" value="PROKAR_LIPOPROTEIN"/>
    <property type="match status" value="1"/>
</dbReference>
<keyword evidence="6" id="KW-0520">NAD</keyword>
<dbReference type="GO" id="GO:0008802">
    <property type="term" value="F:betaine-aldehyde dehydrogenase (NAD+) activity"/>
    <property type="evidence" value="ECO:0007669"/>
    <property type="project" value="UniProtKB-EC"/>
</dbReference>
<evidence type="ECO:0000256" key="6">
    <source>
        <dbReference type="HAMAP-Rule" id="MF_00750"/>
    </source>
</evidence>
<evidence type="ECO:0000259" key="10">
    <source>
        <dbReference type="PROSITE" id="PS00623"/>
    </source>
</evidence>
<evidence type="ECO:0000313" key="12">
    <source>
        <dbReference type="Proteomes" id="UP000321922"/>
    </source>
</evidence>
<comment type="pathway">
    <text evidence="6 9">Amine and polyamine biosynthesis; betaine biosynthesis via choline pathway; betaine aldehyde from choline (cytochrome c reductase route): step 1/1.</text>
</comment>
<keyword evidence="12" id="KW-1185">Reference proteome</keyword>
<dbReference type="EC" id="1.2.1.8" evidence="6"/>
<evidence type="ECO:0000256" key="8">
    <source>
        <dbReference type="RuleBase" id="RU003968"/>
    </source>
</evidence>
<evidence type="ECO:0000256" key="5">
    <source>
        <dbReference type="ARBA" id="ARBA00023002"/>
    </source>
</evidence>
<keyword evidence="4 6" id="KW-0274">FAD</keyword>
<organism evidence="11 12">
    <name type="scientific">Vibrio sagamiensis NBRC 104589</name>
    <dbReference type="NCBI Taxonomy" id="1219064"/>
    <lineage>
        <taxon>Bacteria</taxon>
        <taxon>Pseudomonadati</taxon>
        <taxon>Pseudomonadota</taxon>
        <taxon>Gammaproteobacteria</taxon>
        <taxon>Vibrionales</taxon>
        <taxon>Vibrionaceae</taxon>
        <taxon>Vibrio</taxon>
    </lineage>
</organism>
<dbReference type="PROSITE" id="PS00623">
    <property type="entry name" value="GMC_OXRED_1"/>
    <property type="match status" value="1"/>
</dbReference>
<sequence length="568" mass="63061">MQRQFDFIIIGAGSAGCVLADRLSESGEHQILLLEAGGSDKSLFIQMPTALSYPMNTNKYAWQFETVSEHGLNGRQLHCPRGKVLGGSSSINGMVYVRGHPCDFDQWEEHGAQGWNYQACLPYFRKAEAWQGEPSPYRGELGPLGTCTGNDMKFNPLYSAFIEAGKEAGYPETPDYNGYQQEGFGAMHMTVKDGVRSSTSNAYLSRARDRDNLTILKGVVVQRILIEGKKAFGVEFKKSDQLIQCFADKELISSAGAIGSVQLLQLSGIGPKSVLEKVGIEVKHQLEGVGKNLQDHLEVYFQFHCKKPITLNGKLDVLSKGIIGTQWLLTRRGLGATNHFESCAFIRSREGLKWPNIQYHFLPAAMRYDGQAAFEGHGFQVHVGPNKPQSRGNVEIVSANPNDKPKIEFNYLSTPQDKQDWRDCIRLTREILSQPAMDAFRGEEIQPGTDVTSDEAIDKWVRENVESAYHPSCSCKMGAPSDPFAVLDEACRVRGIEHLRVVDASVFPTIPNGNLNAPTIMVAERVADMILGKELEEPDNQPVWIAPNWQDKQRANVPKRVSLEEGSI</sequence>
<reference evidence="11 12" key="1">
    <citation type="submission" date="2019-07" db="EMBL/GenBank/DDBJ databases">
        <title>Whole genome shotgun sequence of Vibrio sagamiensis NBRC 104589.</title>
        <authorList>
            <person name="Hosoyama A."/>
            <person name="Uohara A."/>
            <person name="Ohji S."/>
            <person name="Ichikawa N."/>
        </authorList>
    </citation>
    <scope>NUCLEOTIDE SEQUENCE [LARGE SCALE GENOMIC DNA]</scope>
    <source>
        <strain evidence="11 12">NBRC 104589</strain>
    </source>
</reference>